<feature type="domain" description="Response regulatory" evidence="5">
    <location>
        <begin position="11"/>
        <end position="125"/>
    </location>
</feature>
<name>A0A1M7LI11_9FIRM</name>
<protein>
    <recommendedName>
        <fullName evidence="1">Stage 0 sporulation protein A homolog</fullName>
    </recommendedName>
</protein>
<dbReference type="AlphaFoldDB" id="A0A1M7LI11"/>
<evidence type="ECO:0000256" key="1">
    <source>
        <dbReference type="ARBA" id="ARBA00018672"/>
    </source>
</evidence>
<dbReference type="EMBL" id="FRCR01000012">
    <property type="protein sequence ID" value="SHM77701.1"/>
    <property type="molecule type" value="Genomic_DNA"/>
</dbReference>
<dbReference type="Gene3D" id="3.40.50.2300">
    <property type="match status" value="1"/>
</dbReference>
<evidence type="ECO:0000313" key="6">
    <source>
        <dbReference type="EMBL" id="SHM77701.1"/>
    </source>
</evidence>
<dbReference type="Pfam" id="PF00072">
    <property type="entry name" value="Response_reg"/>
    <property type="match status" value="1"/>
</dbReference>
<evidence type="ECO:0000256" key="4">
    <source>
        <dbReference type="PROSITE-ProRule" id="PRU00169"/>
    </source>
</evidence>
<comment type="function">
    <text evidence="3">May play the central regulatory role in sporulation. It may be an element of the effector pathway responsible for the activation of sporulation genes in response to nutritional stress. Spo0A may act in concert with spo0H (a sigma factor) to control the expression of some genes that are critical to the sporulation process.</text>
</comment>
<keyword evidence="2 4" id="KW-0597">Phosphoprotein</keyword>
<dbReference type="CDD" id="cd00156">
    <property type="entry name" value="REC"/>
    <property type="match status" value="1"/>
</dbReference>
<accession>A0A1M7LI11</accession>
<dbReference type="Proteomes" id="UP000184375">
    <property type="component" value="Unassembled WGS sequence"/>
</dbReference>
<dbReference type="PROSITE" id="PS50110">
    <property type="entry name" value="RESPONSE_REGULATORY"/>
    <property type="match status" value="1"/>
</dbReference>
<reference evidence="7" key="1">
    <citation type="submission" date="2016-11" db="EMBL/GenBank/DDBJ databases">
        <authorList>
            <person name="Varghese N."/>
            <person name="Submissions S."/>
        </authorList>
    </citation>
    <scope>NUCLEOTIDE SEQUENCE [LARGE SCALE GENOMIC DNA]</scope>
    <source>
        <strain evidence="7">DSM 18802</strain>
    </source>
</reference>
<gene>
    <name evidence="6" type="ORF">SAMN05660826_01927</name>
</gene>
<proteinExistence type="predicted"/>
<dbReference type="PANTHER" id="PTHR44591">
    <property type="entry name" value="STRESS RESPONSE REGULATOR PROTEIN 1"/>
    <property type="match status" value="1"/>
</dbReference>
<evidence type="ECO:0000313" key="7">
    <source>
        <dbReference type="Proteomes" id="UP000184375"/>
    </source>
</evidence>
<evidence type="ECO:0000256" key="2">
    <source>
        <dbReference type="ARBA" id="ARBA00022553"/>
    </source>
</evidence>
<dbReference type="GO" id="GO:0000160">
    <property type="term" value="P:phosphorelay signal transduction system"/>
    <property type="evidence" value="ECO:0007669"/>
    <property type="project" value="InterPro"/>
</dbReference>
<dbReference type="PANTHER" id="PTHR44591:SF3">
    <property type="entry name" value="RESPONSE REGULATORY DOMAIN-CONTAINING PROTEIN"/>
    <property type="match status" value="1"/>
</dbReference>
<dbReference type="STRING" id="447595.SAMN05660826_01927"/>
<dbReference type="InterPro" id="IPR011006">
    <property type="entry name" value="CheY-like_superfamily"/>
</dbReference>
<dbReference type="InterPro" id="IPR001789">
    <property type="entry name" value="Sig_transdc_resp-reg_receiver"/>
</dbReference>
<evidence type="ECO:0000259" key="5">
    <source>
        <dbReference type="PROSITE" id="PS50110"/>
    </source>
</evidence>
<sequence length="127" mass="13964">MGCIIMEQKSRILVVDDQLWVRRMLLEALQFQGYEVFGASSGFEALKLAAEKKPDLAIIDMAIPGMDGVTLLSMLREINLNLRGIMISGDGEKKSVKKALEGGAFAYLVKPFDISSLENLIKKALTS</sequence>
<evidence type="ECO:0000256" key="3">
    <source>
        <dbReference type="ARBA" id="ARBA00024867"/>
    </source>
</evidence>
<feature type="modified residue" description="4-aspartylphosphate" evidence="4">
    <location>
        <position position="60"/>
    </location>
</feature>
<dbReference type="InterPro" id="IPR050595">
    <property type="entry name" value="Bact_response_regulator"/>
</dbReference>
<dbReference type="SMART" id="SM00448">
    <property type="entry name" value="REC"/>
    <property type="match status" value="1"/>
</dbReference>
<dbReference type="SUPFAM" id="SSF52172">
    <property type="entry name" value="CheY-like"/>
    <property type="match status" value="1"/>
</dbReference>
<keyword evidence="7" id="KW-1185">Reference proteome</keyword>
<organism evidence="6 7">
    <name type="scientific">Caldanaerovirga acetigignens</name>
    <dbReference type="NCBI Taxonomy" id="447595"/>
    <lineage>
        <taxon>Bacteria</taxon>
        <taxon>Bacillati</taxon>
        <taxon>Bacillota</taxon>
        <taxon>Clostridia</taxon>
        <taxon>Thermosediminibacterales</taxon>
        <taxon>Thermosediminibacteraceae</taxon>
        <taxon>Caldanaerovirga</taxon>
    </lineage>
</organism>